<dbReference type="InterPro" id="IPR001594">
    <property type="entry name" value="Palmitoyltrfase_DHHC"/>
</dbReference>
<feature type="transmembrane region" description="Helical" evidence="10">
    <location>
        <begin position="264"/>
        <end position="284"/>
    </location>
</feature>
<feature type="compositionally biased region" description="Low complexity" evidence="11">
    <location>
        <begin position="138"/>
        <end position="149"/>
    </location>
</feature>
<gene>
    <name evidence="13" type="ORF">PSTT_05366</name>
</gene>
<feature type="region of interest" description="Disordered" evidence="11">
    <location>
        <begin position="298"/>
        <end position="341"/>
    </location>
</feature>
<protein>
    <recommendedName>
        <fullName evidence="10">Palmitoyltransferase</fullName>
        <ecNumber evidence="10">2.3.1.225</ecNumber>
    </recommendedName>
</protein>
<feature type="transmembrane region" description="Helical" evidence="10">
    <location>
        <begin position="230"/>
        <end position="252"/>
    </location>
</feature>
<evidence type="ECO:0000256" key="7">
    <source>
        <dbReference type="ARBA" id="ARBA00023288"/>
    </source>
</evidence>
<keyword evidence="5 10" id="KW-0472">Membrane</keyword>
<feature type="compositionally biased region" description="Polar residues" evidence="11">
    <location>
        <begin position="77"/>
        <end position="108"/>
    </location>
</feature>
<comment type="similarity">
    <text evidence="10">Belongs to the DHHC palmitoyltransferase family.</text>
</comment>
<feature type="compositionally biased region" description="Polar residues" evidence="11">
    <location>
        <begin position="323"/>
        <end position="336"/>
    </location>
</feature>
<dbReference type="GO" id="GO:0016020">
    <property type="term" value="C:membrane"/>
    <property type="evidence" value="ECO:0007669"/>
    <property type="project" value="UniProtKB-SubCell"/>
</dbReference>
<feature type="region of interest" description="Disordered" evidence="11">
    <location>
        <begin position="121"/>
        <end position="170"/>
    </location>
</feature>
<dbReference type="EC" id="2.3.1.225" evidence="10"/>
<dbReference type="Proteomes" id="UP000239156">
    <property type="component" value="Unassembled WGS sequence"/>
</dbReference>
<evidence type="ECO:0000256" key="4">
    <source>
        <dbReference type="ARBA" id="ARBA00022989"/>
    </source>
</evidence>
<feature type="region of interest" description="Disordered" evidence="11">
    <location>
        <begin position="557"/>
        <end position="578"/>
    </location>
</feature>
<keyword evidence="4 10" id="KW-1133">Transmembrane helix</keyword>
<feature type="region of interest" description="Disordered" evidence="11">
    <location>
        <begin position="598"/>
        <end position="647"/>
    </location>
</feature>
<comment type="catalytic activity">
    <reaction evidence="9 10">
        <text>L-cysteinyl-[protein] + hexadecanoyl-CoA = S-hexadecanoyl-L-cysteinyl-[protein] + CoA</text>
        <dbReference type="Rhea" id="RHEA:36683"/>
        <dbReference type="Rhea" id="RHEA-COMP:10131"/>
        <dbReference type="Rhea" id="RHEA-COMP:11032"/>
        <dbReference type="ChEBI" id="CHEBI:29950"/>
        <dbReference type="ChEBI" id="CHEBI:57287"/>
        <dbReference type="ChEBI" id="CHEBI:57379"/>
        <dbReference type="ChEBI" id="CHEBI:74151"/>
        <dbReference type="EC" id="2.3.1.225"/>
    </reaction>
</comment>
<evidence type="ECO:0000256" key="11">
    <source>
        <dbReference type="SAM" id="MobiDB-lite"/>
    </source>
</evidence>
<dbReference type="GO" id="GO:0005783">
    <property type="term" value="C:endoplasmic reticulum"/>
    <property type="evidence" value="ECO:0007669"/>
    <property type="project" value="TreeGrafter"/>
</dbReference>
<keyword evidence="8 10" id="KW-0012">Acyltransferase</keyword>
<dbReference type="PROSITE" id="PS50216">
    <property type="entry name" value="DHHC"/>
    <property type="match status" value="1"/>
</dbReference>
<dbReference type="EMBL" id="PKSL01000039">
    <property type="protein sequence ID" value="POW11375.1"/>
    <property type="molecule type" value="Genomic_DNA"/>
</dbReference>
<feature type="transmembrane region" description="Helical" evidence="10">
    <location>
        <begin position="501"/>
        <end position="522"/>
    </location>
</feature>
<dbReference type="VEuPathDB" id="FungiDB:PSHT_02369"/>
<sequence>MQTLTTAKTRLQNTQHVLLSYRSVSIGVGTKMLLKSVWISIRDAPAIIRNNKPATATSTRTENLSTVYHRTAAAGPGSTNSSADHLQNFTTNNNESNQPTPKLSQSQPLEIRSYSGILEIRMPSNNNNNSNIIKSEQNEQQQQQEQQQQTGSTKSVYRPRPTQIKPPRVYQSHPGNLIFCCSGKLVSSKPAHSIPLTRRKNPSTTTKAEQNDGNEDQNNNQRGRNRRRRLYLPIQTLASLIILITIPILFFHTTAKDLTNSSGFGVFILILLIYLWMISISSMLKTVTTDPGILPRSLDPNPEMRWKPATLDLPPTNPEEENQSNSLIQDSSNNTQFKHHHGADHKPFGYGQVGEWELLPRWIKIENHVSNNAPSSSTPVNNKLGNPLEDQFEVGWIQSKWCTTCESYRPPRSSHCRICDCCIDGIDHHCSYLNNCIGSRNYRSFFTFLMTSVTSLIIIISCLIWKLFTKFDDDTNNNNKEHKKKQFDDHQIGNNWRQNPLSVFILSISFLLLVPISALLGYHMFLTYNGLTTVEYIKNQTTKRVIKENKKLVNQIYNNTNNNTNNNQDQEYQQDSSRNEGTIKRIWTTILKKLFMINPDHQTHPNTEDDEDRDHANHPDNLLNQNSAHHAPNHKPPPQINQRSNNFVIGRLCRPDTDTYIDWSGYI</sequence>
<comment type="subcellular location">
    <subcellularLocation>
        <location evidence="1">Membrane</location>
        <topology evidence="1">Multi-pass membrane protein</topology>
    </subcellularLocation>
</comment>
<feature type="transmembrane region" description="Helical" evidence="10">
    <location>
        <begin position="445"/>
        <end position="468"/>
    </location>
</feature>
<feature type="compositionally biased region" description="Basic and acidic residues" evidence="11">
    <location>
        <begin position="601"/>
        <end position="618"/>
    </location>
</feature>
<keyword evidence="3 10" id="KW-0812">Transmembrane</keyword>
<dbReference type="InterPro" id="IPR039859">
    <property type="entry name" value="PFA4/ZDH16/20/ERF2-like"/>
</dbReference>
<evidence type="ECO:0000256" key="2">
    <source>
        <dbReference type="ARBA" id="ARBA00022679"/>
    </source>
</evidence>
<name>A0A2S4VP82_9BASI</name>
<proteinExistence type="inferred from homology"/>
<keyword evidence="7" id="KW-0449">Lipoprotein</keyword>
<evidence type="ECO:0000313" key="14">
    <source>
        <dbReference type="Proteomes" id="UP000239156"/>
    </source>
</evidence>
<dbReference type="GO" id="GO:0005794">
    <property type="term" value="C:Golgi apparatus"/>
    <property type="evidence" value="ECO:0007669"/>
    <property type="project" value="TreeGrafter"/>
</dbReference>
<dbReference type="AlphaFoldDB" id="A0A2S4VP82"/>
<comment type="caution">
    <text evidence="13">The sequence shown here is derived from an EMBL/GenBank/DDBJ whole genome shotgun (WGS) entry which is preliminary data.</text>
</comment>
<evidence type="ECO:0000256" key="5">
    <source>
        <dbReference type="ARBA" id="ARBA00023136"/>
    </source>
</evidence>
<feature type="compositionally biased region" description="Low complexity" evidence="11">
    <location>
        <begin position="558"/>
        <end position="567"/>
    </location>
</feature>
<evidence type="ECO:0000256" key="1">
    <source>
        <dbReference type="ARBA" id="ARBA00004141"/>
    </source>
</evidence>
<evidence type="ECO:0000256" key="8">
    <source>
        <dbReference type="ARBA" id="ARBA00023315"/>
    </source>
</evidence>
<dbReference type="VEuPathDB" id="FungiDB:PSTT_05366"/>
<evidence type="ECO:0000256" key="3">
    <source>
        <dbReference type="ARBA" id="ARBA00022692"/>
    </source>
</evidence>
<evidence type="ECO:0000256" key="6">
    <source>
        <dbReference type="ARBA" id="ARBA00023139"/>
    </source>
</evidence>
<evidence type="ECO:0000259" key="12">
    <source>
        <dbReference type="Pfam" id="PF01529"/>
    </source>
</evidence>
<dbReference type="PANTHER" id="PTHR22883">
    <property type="entry name" value="ZINC FINGER DHHC DOMAIN CONTAINING PROTEIN"/>
    <property type="match status" value="1"/>
</dbReference>
<keyword evidence="14" id="KW-1185">Reference proteome</keyword>
<organism evidence="13 14">
    <name type="scientific">Puccinia striiformis</name>
    <dbReference type="NCBI Taxonomy" id="27350"/>
    <lineage>
        <taxon>Eukaryota</taxon>
        <taxon>Fungi</taxon>
        <taxon>Dikarya</taxon>
        <taxon>Basidiomycota</taxon>
        <taxon>Pucciniomycotina</taxon>
        <taxon>Pucciniomycetes</taxon>
        <taxon>Pucciniales</taxon>
        <taxon>Pucciniaceae</taxon>
        <taxon>Puccinia</taxon>
    </lineage>
</organism>
<keyword evidence="2 10" id="KW-0808">Transferase</keyword>
<feature type="region of interest" description="Disordered" evidence="11">
    <location>
        <begin position="191"/>
        <end position="224"/>
    </location>
</feature>
<feature type="domain" description="Palmitoyltransferase DHHC" evidence="12">
    <location>
        <begin position="398"/>
        <end position="540"/>
    </location>
</feature>
<evidence type="ECO:0000256" key="10">
    <source>
        <dbReference type="RuleBase" id="RU079119"/>
    </source>
</evidence>
<keyword evidence="6" id="KW-0564">Palmitate</keyword>
<dbReference type="GO" id="GO:0019706">
    <property type="term" value="F:protein-cysteine S-palmitoyltransferase activity"/>
    <property type="evidence" value="ECO:0007669"/>
    <property type="project" value="UniProtKB-EC"/>
</dbReference>
<feature type="region of interest" description="Disordered" evidence="11">
    <location>
        <begin position="72"/>
        <end position="108"/>
    </location>
</feature>
<evidence type="ECO:0000313" key="13">
    <source>
        <dbReference type="EMBL" id="POW11375.1"/>
    </source>
</evidence>
<dbReference type="GO" id="GO:0006612">
    <property type="term" value="P:protein targeting to membrane"/>
    <property type="evidence" value="ECO:0007669"/>
    <property type="project" value="TreeGrafter"/>
</dbReference>
<reference evidence="13" key="1">
    <citation type="submission" date="2017-12" db="EMBL/GenBank/DDBJ databases">
        <title>Gene loss provides genomic basis for host adaptation in cereal stripe rust fungi.</title>
        <authorList>
            <person name="Xia C."/>
        </authorList>
    </citation>
    <scope>NUCLEOTIDE SEQUENCE [LARGE SCALE GENOMIC DNA]</scope>
    <source>
        <strain evidence="13">93-210</strain>
    </source>
</reference>
<evidence type="ECO:0000256" key="9">
    <source>
        <dbReference type="ARBA" id="ARBA00048048"/>
    </source>
</evidence>
<accession>A0A2S4VP82</accession>
<dbReference type="PANTHER" id="PTHR22883:SF488">
    <property type="entry name" value="PALMITOYLTRANSFERASE"/>
    <property type="match status" value="1"/>
</dbReference>
<comment type="domain">
    <text evidence="10">The DHHC domain is required for palmitoyltransferase activity.</text>
</comment>
<dbReference type="Pfam" id="PF01529">
    <property type="entry name" value="DHHC"/>
    <property type="match status" value="1"/>
</dbReference>